<dbReference type="Proteomes" id="UP000824151">
    <property type="component" value="Unassembled WGS sequence"/>
</dbReference>
<feature type="compositionally biased region" description="Basic and acidic residues" evidence="1">
    <location>
        <begin position="133"/>
        <end position="147"/>
    </location>
</feature>
<dbReference type="InterPro" id="IPR036388">
    <property type="entry name" value="WH-like_DNA-bd_sf"/>
</dbReference>
<reference evidence="3" key="2">
    <citation type="submission" date="2021-04" db="EMBL/GenBank/DDBJ databases">
        <authorList>
            <person name="Gilroy R."/>
        </authorList>
    </citation>
    <scope>NUCLEOTIDE SEQUENCE</scope>
    <source>
        <strain evidence="3">ChiHejej3B27-3195</strain>
    </source>
</reference>
<evidence type="ECO:0000259" key="2">
    <source>
        <dbReference type="PROSITE" id="PS50995"/>
    </source>
</evidence>
<proteinExistence type="predicted"/>
<feature type="domain" description="HTH marR-type" evidence="2">
    <location>
        <begin position="1"/>
        <end position="130"/>
    </location>
</feature>
<gene>
    <name evidence="3" type="ORF">H9871_03465</name>
</gene>
<dbReference type="PANTHER" id="PTHR33164:SF43">
    <property type="entry name" value="HTH-TYPE TRANSCRIPTIONAL REPRESSOR YETL"/>
    <property type="match status" value="1"/>
</dbReference>
<dbReference type="AlphaFoldDB" id="A0A9D1RZQ6"/>
<dbReference type="Pfam" id="PF12802">
    <property type="entry name" value="MarR_2"/>
    <property type="match status" value="1"/>
</dbReference>
<dbReference type="PANTHER" id="PTHR33164">
    <property type="entry name" value="TRANSCRIPTIONAL REGULATOR, MARR FAMILY"/>
    <property type="match status" value="1"/>
</dbReference>
<dbReference type="Gene3D" id="1.10.10.10">
    <property type="entry name" value="Winged helix-like DNA-binding domain superfamily/Winged helix DNA-binding domain"/>
    <property type="match status" value="1"/>
</dbReference>
<evidence type="ECO:0000313" key="3">
    <source>
        <dbReference type="EMBL" id="HIW99181.1"/>
    </source>
</evidence>
<dbReference type="GO" id="GO:0003700">
    <property type="term" value="F:DNA-binding transcription factor activity"/>
    <property type="evidence" value="ECO:0007669"/>
    <property type="project" value="InterPro"/>
</dbReference>
<name>A0A9D1RZQ6_9MICC</name>
<feature type="region of interest" description="Disordered" evidence="1">
    <location>
        <begin position="131"/>
        <end position="176"/>
    </location>
</feature>
<dbReference type="EMBL" id="DXGD01000125">
    <property type="protein sequence ID" value="HIW99181.1"/>
    <property type="molecule type" value="Genomic_DNA"/>
</dbReference>
<comment type="caution">
    <text evidence="3">The sequence shown here is derived from an EMBL/GenBank/DDBJ whole genome shotgun (WGS) entry which is preliminary data.</text>
</comment>
<evidence type="ECO:0000256" key="1">
    <source>
        <dbReference type="SAM" id="MobiDB-lite"/>
    </source>
</evidence>
<dbReference type="InterPro" id="IPR039422">
    <property type="entry name" value="MarR/SlyA-like"/>
</dbReference>
<dbReference type="PRINTS" id="PR00598">
    <property type="entry name" value="HTHMARR"/>
</dbReference>
<dbReference type="SMART" id="SM00347">
    <property type="entry name" value="HTH_MARR"/>
    <property type="match status" value="1"/>
</dbReference>
<dbReference type="InterPro" id="IPR000835">
    <property type="entry name" value="HTH_MarR-typ"/>
</dbReference>
<dbReference type="SUPFAM" id="SSF46785">
    <property type="entry name" value="Winged helix' DNA-binding domain"/>
    <property type="match status" value="1"/>
</dbReference>
<protein>
    <submittedName>
        <fullName evidence="3">MarR family transcriptional regulator</fullName>
    </submittedName>
</protein>
<organism evidence="3 4">
    <name type="scientific">Candidatus Nesterenkonia stercoripullorum</name>
    <dbReference type="NCBI Taxonomy" id="2838701"/>
    <lineage>
        <taxon>Bacteria</taxon>
        <taxon>Bacillati</taxon>
        <taxon>Actinomycetota</taxon>
        <taxon>Actinomycetes</taxon>
        <taxon>Micrococcales</taxon>
        <taxon>Micrococcaceae</taxon>
        <taxon>Nesterenkonia</taxon>
    </lineage>
</organism>
<reference evidence="3" key="1">
    <citation type="journal article" date="2021" name="PeerJ">
        <title>Extensive microbial diversity within the chicken gut microbiome revealed by metagenomics and culture.</title>
        <authorList>
            <person name="Gilroy R."/>
            <person name="Ravi A."/>
            <person name="Getino M."/>
            <person name="Pursley I."/>
            <person name="Horton D.L."/>
            <person name="Alikhan N.F."/>
            <person name="Baker D."/>
            <person name="Gharbi K."/>
            <person name="Hall N."/>
            <person name="Watson M."/>
            <person name="Adriaenssens E.M."/>
            <person name="Foster-Nyarko E."/>
            <person name="Jarju S."/>
            <person name="Secka A."/>
            <person name="Antonio M."/>
            <person name="Oren A."/>
            <person name="Chaudhuri R.R."/>
            <person name="La Ragione R."/>
            <person name="Hildebrand F."/>
            <person name="Pallen M.J."/>
        </authorList>
    </citation>
    <scope>NUCLEOTIDE SEQUENCE</scope>
    <source>
        <strain evidence="3">ChiHejej3B27-3195</strain>
    </source>
</reference>
<dbReference type="PROSITE" id="PS50995">
    <property type="entry name" value="HTH_MARR_2"/>
    <property type="match status" value="1"/>
</dbReference>
<evidence type="ECO:0000313" key="4">
    <source>
        <dbReference type="Proteomes" id="UP000824151"/>
    </source>
</evidence>
<accession>A0A9D1RZQ6</accession>
<dbReference type="GO" id="GO:0006950">
    <property type="term" value="P:response to stress"/>
    <property type="evidence" value="ECO:0007669"/>
    <property type="project" value="TreeGrafter"/>
</dbReference>
<dbReference type="InterPro" id="IPR036390">
    <property type="entry name" value="WH_DNA-bd_sf"/>
</dbReference>
<sequence>MQELGDALDHTHSELRHRMAMNSSDLAALRMLVIRERRDEPVTPQEIAEHLGISTASATTLLHRLTARGHIQREHHPQDGRSRVVTLTDKARAEFFAQFRDQLGTMRELVQSYPAEQRRTIAGFLEGLSEALQRGDERSTDGPRSDDPSTDGRSTDERSTDGPTTDESPRHHRRTP</sequence>